<dbReference type="GO" id="GO:0033499">
    <property type="term" value="P:galactose catabolic process via UDP-galactose, Leloir pathway"/>
    <property type="evidence" value="ECO:0007669"/>
    <property type="project" value="TreeGrafter"/>
</dbReference>
<evidence type="ECO:0000313" key="8">
    <source>
        <dbReference type="Proteomes" id="UP000773850"/>
    </source>
</evidence>
<evidence type="ECO:0000256" key="2">
    <source>
        <dbReference type="ARBA" id="ARBA00018569"/>
    </source>
</evidence>
<dbReference type="EMBL" id="LUCS01000009">
    <property type="protein sequence ID" value="KAF6512406.1"/>
    <property type="molecule type" value="Genomic_DNA"/>
</dbReference>
<dbReference type="InterPro" id="IPR016040">
    <property type="entry name" value="NAD(P)-bd_dom"/>
</dbReference>
<dbReference type="GO" id="GO:0016853">
    <property type="term" value="F:isomerase activity"/>
    <property type="evidence" value="ECO:0007669"/>
    <property type="project" value="UniProtKB-KW"/>
</dbReference>
<dbReference type="Pfam" id="PF16363">
    <property type="entry name" value="GDP_Man_Dehyd"/>
    <property type="match status" value="1"/>
</dbReference>
<dbReference type="SUPFAM" id="SSF51735">
    <property type="entry name" value="NAD(P)-binding Rossmann-fold domains"/>
    <property type="match status" value="1"/>
</dbReference>
<reference evidence="6 7" key="1">
    <citation type="submission" date="2016-01" db="EMBL/GenBank/DDBJ databases">
        <title>Draft Genome Sequences of Seven Thermophilic Sporeformers Isolated from Foods.</title>
        <authorList>
            <person name="Berendsen E.M."/>
            <person name="Wells-Bennik M.H."/>
            <person name="Krawcyk A.O."/>
            <person name="De Jong A."/>
            <person name="Holsappel S."/>
            <person name="Eijlander R.T."/>
            <person name="Kuipers O.P."/>
        </authorList>
    </citation>
    <scope>NUCLEOTIDE SEQUENCE [LARGE SCALE GENOMIC DNA]</scope>
    <source>
        <strain evidence="6 7">B4109</strain>
    </source>
</reference>
<evidence type="ECO:0000313" key="7">
    <source>
        <dbReference type="Proteomes" id="UP000075424"/>
    </source>
</evidence>
<dbReference type="Gene3D" id="3.40.50.720">
    <property type="entry name" value="NAD(P)-binding Rossmann-like Domain"/>
    <property type="match status" value="1"/>
</dbReference>
<comment type="similarity">
    <text evidence="1">Belongs to the NAD(P)-dependent epimerase/dehydratase family.</text>
</comment>
<dbReference type="Proteomes" id="UP000773850">
    <property type="component" value="Unassembled WGS sequence"/>
</dbReference>
<keyword evidence="8" id="KW-1185">Reference proteome</keyword>
<keyword evidence="6" id="KW-0413">Isomerase</keyword>
<evidence type="ECO:0000256" key="3">
    <source>
        <dbReference type="ARBA" id="ARBA00023144"/>
    </source>
</evidence>
<evidence type="ECO:0000313" key="5">
    <source>
        <dbReference type="EMBL" id="KAF6512406.1"/>
    </source>
</evidence>
<reference evidence="5 8" key="2">
    <citation type="submission" date="2016-03" db="EMBL/GenBank/DDBJ databases">
        <title>Spore heat resistance.</title>
        <authorList>
            <person name="Boekhorst J."/>
            <person name="Berendsen E.M."/>
            <person name="Wells-Bennik M.H."/>
            <person name="Kuipers O.P."/>
        </authorList>
    </citation>
    <scope>NUCLEOTIDE SEQUENCE [LARGE SCALE GENOMIC DNA]</scope>
    <source>
        <strain evidence="5 8">GS8</strain>
    </source>
</reference>
<feature type="domain" description="NAD(P)-binding" evidence="4">
    <location>
        <begin position="4"/>
        <end position="125"/>
    </location>
</feature>
<evidence type="ECO:0000259" key="4">
    <source>
        <dbReference type="Pfam" id="PF16363"/>
    </source>
</evidence>
<keyword evidence="3" id="KW-0299">Galactose metabolism</keyword>
<dbReference type="Gene3D" id="3.90.25.10">
    <property type="entry name" value="UDP-galactose 4-epimerase, domain 1"/>
    <property type="match status" value="1"/>
</dbReference>
<dbReference type="InterPro" id="IPR036291">
    <property type="entry name" value="NAD(P)-bd_dom_sf"/>
</dbReference>
<protein>
    <recommendedName>
        <fullName evidence="2">UDP-glucose 4-epimerase</fullName>
    </recommendedName>
</protein>
<keyword evidence="3" id="KW-0119">Carbohydrate metabolism</keyword>
<dbReference type="PANTHER" id="PTHR43725">
    <property type="entry name" value="UDP-GLUCOSE 4-EPIMERASE"/>
    <property type="match status" value="1"/>
</dbReference>
<sequence>MIPLVLQHLLGQRDKISVFGTDYDTPDGTCIRDYIHVTDLAKAHILALEALLSGKKKTAAYHLGNGLGYSVKEVMETCEKVTGRKAFIESTARRLDDPARLVASSQKIYEELGWKAEYSLEQIIESAWKWHSQNTE</sequence>
<dbReference type="Proteomes" id="UP000075424">
    <property type="component" value="Unassembled WGS sequence"/>
</dbReference>
<proteinExistence type="inferred from homology"/>
<evidence type="ECO:0000256" key="1">
    <source>
        <dbReference type="ARBA" id="ARBA00007637"/>
    </source>
</evidence>
<gene>
    <name evidence="6" type="ORF">B4109_3130</name>
    <name evidence="5" type="ORF">GS8_705</name>
</gene>
<organism evidence="6 7">
    <name type="scientific">Geobacillus stearothermophilus</name>
    <name type="common">Bacillus stearothermophilus</name>
    <dbReference type="NCBI Taxonomy" id="1422"/>
    <lineage>
        <taxon>Bacteria</taxon>
        <taxon>Bacillati</taxon>
        <taxon>Bacillota</taxon>
        <taxon>Bacilli</taxon>
        <taxon>Bacillales</taxon>
        <taxon>Anoxybacillaceae</taxon>
        <taxon>Geobacillus</taxon>
    </lineage>
</organism>
<comment type="caution">
    <text evidence="6">The sequence shown here is derived from an EMBL/GenBank/DDBJ whole genome shotgun (WGS) entry which is preliminary data.</text>
</comment>
<evidence type="ECO:0000313" key="6">
    <source>
        <dbReference type="EMBL" id="KYD27423.1"/>
    </source>
</evidence>
<accession>A0A150MSI9</accession>
<name>A0A150MSI9_GEOSE</name>
<dbReference type="PANTHER" id="PTHR43725:SF53">
    <property type="entry name" value="UDP-ARABINOSE 4-EPIMERASE 1"/>
    <property type="match status" value="1"/>
</dbReference>
<dbReference type="EMBL" id="LQYV01000051">
    <property type="protein sequence ID" value="KYD27423.1"/>
    <property type="molecule type" value="Genomic_DNA"/>
</dbReference>
<dbReference type="AlphaFoldDB" id="A0A150MSI9"/>
<dbReference type="PATRIC" id="fig|1422.18.peg.2987"/>